<protein>
    <recommendedName>
        <fullName evidence="4">Lysozyme inhibitor LprI N-terminal domain-containing protein</fullName>
    </recommendedName>
</protein>
<accession>A0A0P1EXM4</accession>
<dbReference type="Proteomes" id="UP000051298">
    <property type="component" value="Unassembled WGS sequence"/>
</dbReference>
<feature type="signal peptide" evidence="1">
    <location>
        <begin position="1"/>
        <end position="34"/>
    </location>
</feature>
<proteinExistence type="predicted"/>
<reference evidence="2 3" key="1">
    <citation type="submission" date="2015-09" db="EMBL/GenBank/DDBJ databases">
        <authorList>
            <consortium name="Swine Surveillance"/>
        </authorList>
    </citation>
    <scope>NUCLEOTIDE SEQUENCE [LARGE SCALE GENOMIC DNA]</scope>
    <source>
        <strain evidence="2 3">CECT 5294</strain>
    </source>
</reference>
<evidence type="ECO:0000256" key="1">
    <source>
        <dbReference type="SAM" id="SignalP"/>
    </source>
</evidence>
<keyword evidence="1" id="KW-0732">Signal</keyword>
<evidence type="ECO:0000313" key="3">
    <source>
        <dbReference type="Proteomes" id="UP000051298"/>
    </source>
</evidence>
<dbReference type="STRING" id="266809.PM03_09320"/>
<dbReference type="EMBL" id="CYRX01000011">
    <property type="protein sequence ID" value="CUH59871.1"/>
    <property type="molecule type" value="Genomic_DNA"/>
</dbReference>
<feature type="chain" id="PRO_5006062022" description="Lysozyme inhibitor LprI N-terminal domain-containing protein" evidence="1">
    <location>
        <begin position="35"/>
        <end position="171"/>
    </location>
</feature>
<dbReference type="AlphaFoldDB" id="A0A0P1EXM4"/>
<evidence type="ECO:0000313" key="2">
    <source>
        <dbReference type="EMBL" id="CUH59871.1"/>
    </source>
</evidence>
<sequence length="171" mass="18495">MSPPKGERKQPMRNGILRAACVIMACSFGSGASADVDLITTDACLNERLAQGENPTVCVDQAHQRCLTMPGDMSASAILCFGQAREAWNIGIAANMERIKETADERLATIAAVELKYDMLGNLMQCDRMEELAKAASEATGDQIARQRAQCEASAAGLVYLRVKLRSRSLQ</sequence>
<dbReference type="eggNOG" id="ENOG503302J">
    <property type="taxonomic scope" value="Bacteria"/>
</dbReference>
<evidence type="ECO:0008006" key="4">
    <source>
        <dbReference type="Google" id="ProtNLM"/>
    </source>
</evidence>
<name>A0A0P1EXM4_9RHOB</name>
<gene>
    <name evidence="2" type="ORF">THS5294_01160</name>
</gene>
<organism evidence="2 3">
    <name type="scientific">Thalassobacter stenotrophicus</name>
    <dbReference type="NCBI Taxonomy" id="266809"/>
    <lineage>
        <taxon>Bacteria</taxon>
        <taxon>Pseudomonadati</taxon>
        <taxon>Pseudomonadota</taxon>
        <taxon>Alphaproteobacteria</taxon>
        <taxon>Rhodobacterales</taxon>
        <taxon>Roseobacteraceae</taxon>
        <taxon>Thalassobacter</taxon>
    </lineage>
</organism>